<accession>A0ABR0QVE7</accession>
<evidence type="ECO:0000313" key="3">
    <source>
        <dbReference type="Proteomes" id="UP001358586"/>
    </source>
</evidence>
<evidence type="ECO:0000313" key="2">
    <source>
        <dbReference type="EMBL" id="KAK5843230.1"/>
    </source>
</evidence>
<comment type="caution">
    <text evidence="2">The sequence shown here is derived from an EMBL/GenBank/DDBJ whole genome shotgun (WGS) entry which is preliminary data.</text>
</comment>
<dbReference type="Proteomes" id="UP001358586">
    <property type="component" value="Chromosome 2"/>
</dbReference>
<keyword evidence="3" id="KW-1185">Reference proteome</keyword>
<dbReference type="InterPro" id="IPR026960">
    <property type="entry name" value="RVT-Znf"/>
</dbReference>
<sequence>MRGKGFRDLLFNIALLGRQVWRLIHFKDTFLVPSTFLMEIVSGLRGWTNPRLWSSIAQAAKALENGFVWLIGDGKRIDIQHDKWGFQGLSGDSINHALLTESEKVIKDIWHQDNMERNQERVCELFGKKVGDQICDLPISKGAFEDRLTWIHNLYGCYTSKLAYSWLILKRVGFGPHRVFLHVIWKLKMLPKIKVFNWRVGHEILPTYNKIELIRQDFVRKGPRCDADEETLIHVLKDCPSTREILTHGRLDNRLINGNYMRCID</sequence>
<feature type="domain" description="Reverse transcriptase zinc-binding" evidence="1">
    <location>
        <begin position="158"/>
        <end position="244"/>
    </location>
</feature>
<gene>
    <name evidence="2" type="ORF">PVK06_005679</name>
</gene>
<proteinExistence type="predicted"/>
<dbReference type="EMBL" id="JARKNE010000002">
    <property type="protein sequence ID" value="KAK5843230.1"/>
    <property type="molecule type" value="Genomic_DNA"/>
</dbReference>
<reference evidence="2 3" key="1">
    <citation type="submission" date="2023-03" db="EMBL/GenBank/DDBJ databases">
        <title>WGS of Gossypium arboreum.</title>
        <authorList>
            <person name="Yu D."/>
        </authorList>
    </citation>
    <scope>NUCLEOTIDE SEQUENCE [LARGE SCALE GENOMIC DNA]</scope>
    <source>
        <tissue evidence="2">Leaf</tissue>
    </source>
</reference>
<name>A0ABR0QVE7_GOSAR</name>
<evidence type="ECO:0000259" key="1">
    <source>
        <dbReference type="Pfam" id="PF13966"/>
    </source>
</evidence>
<dbReference type="Pfam" id="PF13966">
    <property type="entry name" value="zf-RVT"/>
    <property type="match status" value="1"/>
</dbReference>
<organism evidence="2 3">
    <name type="scientific">Gossypium arboreum</name>
    <name type="common">Tree cotton</name>
    <name type="synonym">Gossypium nanking</name>
    <dbReference type="NCBI Taxonomy" id="29729"/>
    <lineage>
        <taxon>Eukaryota</taxon>
        <taxon>Viridiplantae</taxon>
        <taxon>Streptophyta</taxon>
        <taxon>Embryophyta</taxon>
        <taxon>Tracheophyta</taxon>
        <taxon>Spermatophyta</taxon>
        <taxon>Magnoliopsida</taxon>
        <taxon>eudicotyledons</taxon>
        <taxon>Gunneridae</taxon>
        <taxon>Pentapetalae</taxon>
        <taxon>rosids</taxon>
        <taxon>malvids</taxon>
        <taxon>Malvales</taxon>
        <taxon>Malvaceae</taxon>
        <taxon>Malvoideae</taxon>
        <taxon>Gossypium</taxon>
    </lineage>
</organism>
<protein>
    <recommendedName>
        <fullName evidence="1">Reverse transcriptase zinc-binding domain-containing protein</fullName>
    </recommendedName>
</protein>